<feature type="domain" description="Nitroreductase" evidence="3">
    <location>
        <begin position="191"/>
        <end position="241"/>
    </location>
</feature>
<dbReference type="RefSeq" id="WP_098453881.1">
    <property type="nucleotide sequence ID" value="NZ_PDJG01000001.1"/>
</dbReference>
<keyword evidence="5" id="KW-1185">Reference proteome</keyword>
<comment type="similarity">
    <text evidence="1">Belongs to the nitroreductase family.</text>
</comment>
<dbReference type="InterPro" id="IPR029479">
    <property type="entry name" value="Nitroreductase"/>
</dbReference>
<comment type="caution">
    <text evidence="4">The sequence shown here is derived from an EMBL/GenBank/DDBJ whole genome shotgun (WGS) entry which is preliminary data.</text>
</comment>
<dbReference type="AlphaFoldDB" id="A0A2A9E0Z8"/>
<feature type="domain" description="Nitroreductase" evidence="3">
    <location>
        <begin position="255"/>
        <end position="335"/>
    </location>
</feature>
<dbReference type="GO" id="GO:0016491">
    <property type="term" value="F:oxidoreductase activity"/>
    <property type="evidence" value="ECO:0007669"/>
    <property type="project" value="UniProtKB-KW"/>
</dbReference>
<dbReference type="OrthoDB" id="9811182at2"/>
<evidence type="ECO:0000313" key="4">
    <source>
        <dbReference type="EMBL" id="PFG32524.1"/>
    </source>
</evidence>
<dbReference type="PANTHER" id="PTHR43673">
    <property type="entry name" value="NAD(P)H NITROREDUCTASE YDGI-RELATED"/>
    <property type="match status" value="1"/>
</dbReference>
<dbReference type="SUPFAM" id="SSF55469">
    <property type="entry name" value="FMN-dependent nitroreductase-like"/>
    <property type="match status" value="1"/>
</dbReference>
<gene>
    <name evidence="4" type="ORF">ATL42_0364</name>
</gene>
<dbReference type="EMBL" id="PDJG01000001">
    <property type="protein sequence ID" value="PFG32524.1"/>
    <property type="molecule type" value="Genomic_DNA"/>
</dbReference>
<keyword evidence="2" id="KW-0560">Oxidoreductase</keyword>
<protein>
    <submittedName>
        <fullName evidence="4">Nitroreductase</fullName>
    </submittedName>
</protein>
<proteinExistence type="inferred from homology"/>
<dbReference type="Pfam" id="PF00881">
    <property type="entry name" value="Nitroreductase"/>
    <property type="match status" value="2"/>
</dbReference>
<dbReference type="CDD" id="cd02062">
    <property type="entry name" value="Nitro_FMN_reductase"/>
    <property type="match status" value="1"/>
</dbReference>
<dbReference type="PANTHER" id="PTHR43673:SF10">
    <property type="entry name" value="NADH DEHYDROGENASE_NAD(P)H NITROREDUCTASE XCC3605-RELATED"/>
    <property type="match status" value="1"/>
</dbReference>
<dbReference type="Gene3D" id="3.40.109.10">
    <property type="entry name" value="NADH Oxidase"/>
    <property type="match status" value="1"/>
</dbReference>
<evidence type="ECO:0000259" key="3">
    <source>
        <dbReference type="Pfam" id="PF00881"/>
    </source>
</evidence>
<dbReference type="InterPro" id="IPR000415">
    <property type="entry name" value="Nitroreductase-like"/>
</dbReference>
<reference evidence="4 5" key="1">
    <citation type="submission" date="2017-10" db="EMBL/GenBank/DDBJ databases">
        <title>Sequencing the genomes of 1000 actinobacteria strains.</title>
        <authorList>
            <person name="Klenk H.-P."/>
        </authorList>
    </citation>
    <scope>NUCLEOTIDE SEQUENCE [LARGE SCALE GENOMIC DNA]</scope>
    <source>
        <strain evidence="4 5">DSM 18966</strain>
    </source>
</reference>
<name>A0A2A9E0Z8_9MICO</name>
<accession>A0A2A9E0Z8</accession>
<sequence>MIKKLKNIAKNLLAIPAVRTTYEGANRAVLAVGGSTRAGATGYSVLGFGTFNREQYAVLSGRRSYYRNLSQERVTHVELRRNVHRLEKGILMQPRRSSFAGDYILETVHFYSVAVRSGSGPTIDAAELQWAQDVLREYFAIVDDSSPAVRKAREQFEALDHLSEPGNAKPYAHSSIKRSDIDFDQMLLLAQQRRSVRWFSPRRVEREKIDRALEIGRQSPTACNRLPYEFRIFDDPAMVQKVAGIPFGAAGYSHQIPTIVVVVGRLDSYFSPRDRHAIYVDASLASMGFIYGLEAQGLSSSIINWPDFEPLEQKMSKTLHLAPHERVVMLMAVGYADPDSLVAYSQKKDLDVLRRYNVLEP</sequence>
<dbReference type="Proteomes" id="UP000225548">
    <property type="component" value="Unassembled WGS sequence"/>
</dbReference>
<organism evidence="4 5">
    <name type="scientific">Sanguibacter antarcticus</name>
    <dbReference type="NCBI Taxonomy" id="372484"/>
    <lineage>
        <taxon>Bacteria</taxon>
        <taxon>Bacillati</taxon>
        <taxon>Actinomycetota</taxon>
        <taxon>Actinomycetes</taxon>
        <taxon>Micrococcales</taxon>
        <taxon>Sanguibacteraceae</taxon>
        <taxon>Sanguibacter</taxon>
    </lineage>
</organism>
<evidence type="ECO:0000256" key="1">
    <source>
        <dbReference type="ARBA" id="ARBA00007118"/>
    </source>
</evidence>
<evidence type="ECO:0000313" key="5">
    <source>
        <dbReference type="Proteomes" id="UP000225548"/>
    </source>
</evidence>
<evidence type="ECO:0000256" key="2">
    <source>
        <dbReference type="ARBA" id="ARBA00023002"/>
    </source>
</evidence>